<dbReference type="InterPro" id="IPR036397">
    <property type="entry name" value="RNaseH_sf"/>
</dbReference>
<sequence length="458" mass="52829">YETFGACPAKDRPSQFAAIRTDLELNIIEEPISFYCKQSPDYLPQPEAILVTHITPQIANTRGVPEAEFMARINQIFSQPDTCVVGYNSLRFDDEVSRYGFYRNFIDPYAREWQNNNSRWDLIDLVRACYALRPDGINWPENEDGSPSFKLERLTVANGLAHENAHDAVSDVKATIALAKLIKEKQPKLYEYYFNLRRKQAVSALVDVVNMQPLLHVSSKIPAINGCTTLIVPVVHHPSNKNSVVCVNLAMDVSPLFELSVKEIKQRMFTKRSELGPDELPIPLKEIHVNKCPFITTAKALTEQHAKRLDFDLGFAREQYKRLKQSNLIRQKLTDLFSLEDDRPASSDPDQMLYSGGFFSHADKNKIAMIQQTKPENLAALELHFEDKRLPEMLFRYRARNYPETLSDLESEKWRDFCQERLNDPEYIVRLENLLHETSEDEQKQKLLQALCKYLQSL</sequence>
<feature type="non-terminal residue" evidence="18">
    <location>
        <position position="1"/>
    </location>
</feature>
<reference evidence="18 19" key="1">
    <citation type="submission" date="2018-09" db="EMBL/GenBank/DDBJ databases">
        <title>Phylogeny of the Shewanellaceae, and recommendation for two new genera, Pseudoshewanella and Parashewanella.</title>
        <authorList>
            <person name="Wang G."/>
        </authorList>
    </citation>
    <scope>NUCLEOTIDE SEQUENCE [LARGE SCALE GENOMIC DNA]</scope>
    <source>
        <strain evidence="18 19">C51</strain>
    </source>
</reference>
<dbReference type="Pfam" id="PF08411">
    <property type="entry name" value="ExoI_SH3"/>
    <property type="match status" value="1"/>
</dbReference>
<dbReference type="PANTHER" id="PTHR11046:SF11">
    <property type="entry name" value="EXODEOXYRIBONUCLEASE I"/>
    <property type="match status" value="1"/>
</dbReference>
<dbReference type="Pfam" id="PF00929">
    <property type="entry name" value="RNase_T"/>
    <property type="match status" value="1"/>
</dbReference>
<evidence type="ECO:0000256" key="6">
    <source>
        <dbReference type="ARBA" id="ARBA00022763"/>
    </source>
</evidence>
<evidence type="ECO:0000256" key="7">
    <source>
        <dbReference type="ARBA" id="ARBA00022801"/>
    </source>
</evidence>
<evidence type="ECO:0000256" key="2">
    <source>
        <dbReference type="ARBA" id="ARBA00012108"/>
    </source>
</evidence>
<dbReference type="Gene3D" id="3.30.420.10">
    <property type="entry name" value="Ribonuclease H-like superfamily/Ribonuclease H"/>
    <property type="match status" value="1"/>
</dbReference>
<keyword evidence="10" id="KW-0238">DNA-binding</keyword>
<dbReference type="Gene3D" id="3.30.1520.20">
    <property type="entry name" value="Exonuclease ExoI, domain 2"/>
    <property type="match status" value="1"/>
</dbReference>
<dbReference type="GO" id="GO:0006281">
    <property type="term" value="P:DNA repair"/>
    <property type="evidence" value="ECO:0007669"/>
    <property type="project" value="UniProtKB-KW"/>
</dbReference>
<evidence type="ECO:0000256" key="1">
    <source>
        <dbReference type="ARBA" id="ARBA00000563"/>
    </source>
</evidence>
<feature type="binding site" evidence="14">
    <location>
        <position position="150"/>
    </location>
    <ligand>
        <name>substrate</name>
    </ligand>
</feature>
<evidence type="ECO:0000256" key="15">
    <source>
        <dbReference type="PIRSR" id="PIRSR000977-2"/>
    </source>
</evidence>
<evidence type="ECO:0000313" key="19">
    <source>
        <dbReference type="Proteomes" id="UP000281474"/>
    </source>
</evidence>
<dbReference type="FunFam" id="3.30.1520.20:FF:000001">
    <property type="entry name" value="Exodeoxyribonuclease I"/>
    <property type="match status" value="1"/>
</dbReference>
<evidence type="ECO:0000259" key="17">
    <source>
        <dbReference type="PROSITE" id="PS51785"/>
    </source>
</evidence>
<dbReference type="CDD" id="cd06138">
    <property type="entry name" value="ExoI_N"/>
    <property type="match status" value="1"/>
</dbReference>
<dbReference type="InterPro" id="IPR038649">
    <property type="entry name" value="EXOI_SH3_sf"/>
</dbReference>
<keyword evidence="5 15" id="KW-0479">Metal-binding</keyword>
<dbReference type="PIRSF" id="PIRSF000977">
    <property type="entry name" value="Exodeoxyribonuclease_I"/>
    <property type="match status" value="1"/>
</dbReference>
<dbReference type="InterPro" id="IPR034747">
    <property type="entry name" value="EXOI_SH3"/>
</dbReference>
<dbReference type="NCBIfam" id="NF008746">
    <property type="entry name" value="PRK11779.1"/>
    <property type="match status" value="1"/>
</dbReference>
<dbReference type="GO" id="GO:0008310">
    <property type="term" value="F:single-stranded DNA 3'-5' DNA exonuclease activity"/>
    <property type="evidence" value="ECO:0007669"/>
    <property type="project" value="UniProtKB-EC"/>
</dbReference>
<feature type="domain" description="ExoI SH3-like" evidence="16">
    <location>
        <begin position="187"/>
        <end position="341"/>
    </location>
</feature>
<dbReference type="OrthoDB" id="9763470at2"/>
<evidence type="ECO:0000256" key="10">
    <source>
        <dbReference type="ARBA" id="ARBA00023125"/>
    </source>
</evidence>
<keyword evidence="4" id="KW-0540">Nuclease</keyword>
<evidence type="ECO:0000256" key="12">
    <source>
        <dbReference type="ARBA" id="ARBA00031220"/>
    </source>
</evidence>
<feature type="binding site" evidence="15">
    <location>
        <position position="171"/>
    </location>
    <ligand>
        <name>Mg(2+)</name>
        <dbReference type="ChEBI" id="CHEBI:18420"/>
        <label>2</label>
    </ligand>
</feature>
<protein>
    <recommendedName>
        <fullName evidence="3">Exodeoxyribonuclease I</fullName>
        <ecNumber evidence="2">3.1.11.1</ecNumber>
    </recommendedName>
    <alternativeName>
        <fullName evidence="12">DNA deoxyribophosphodiesterase</fullName>
    </alternativeName>
</protein>
<feature type="binding site" evidence="15">
    <location>
        <position position="2"/>
    </location>
    <ligand>
        <name>Mg(2+)</name>
        <dbReference type="ChEBI" id="CHEBI:18420"/>
        <label>2</label>
    </ligand>
</feature>
<evidence type="ECO:0000256" key="4">
    <source>
        <dbReference type="ARBA" id="ARBA00022722"/>
    </source>
</evidence>
<proteinExistence type="predicted"/>
<dbReference type="Gene3D" id="1.10.287.1240">
    <property type="match status" value="1"/>
</dbReference>
<comment type="subunit">
    <text evidence="13">Monomer. Interacts with ssb (via C-terminus); this interaction stimulates the exonuclease activity by recruiting the enzyme to its substrate.</text>
</comment>
<dbReference type="InterPro" id="IPR013620">
    <property type="entry name" value="Exonuc_1_SH3"/>
</dbReference>
<dbReference type="RefSeq" id="WP_121837635.1">
    <property type="nucleotide sequence ID" value="NZ_ML014757.1"/>
</dbReference>
<name>A0A3L8Q0U0_9GAMM</name>
<evidence type="ECO:0000259" key="16">
    <source>
        <dbReference type="PROSITE" id="PS51784"/>
    </source>
</evidence>
<dbReference type="FunFam" id="3.30.420.10:FF:000033">
    <property type="entry name" value="Exodeoxyribonuclease I"/>
    <property type="match status" value="1"/>
</dbReference>
<keyword evidence="19" id="KW-1185">Reference proteome</keyword>
<evidence type="ECO:0000256" key="13">
    <source>
        <dbReference type="ARBA" id="ARBA00046792"/>
    </source>
</evidence>
<feature type="domain" description="ExoI C-terminal" evidence="17">
    <location>
        <begin position="345"/>
        <end position="458"/>
    </location>
</feature>
<dbReference type="AlphaFoldDB" id="A0A3L8Q0U0"/>
<dbReference type="GO" id="GO:0000175">
    <property type="term" value="F:3'-5'-RNA exonuclease activity"/>
    <property type="evidence" value="ECO:0007669"/>
    <property type="project" value="InterPro"/>
</dbReference>
<comment type="caution">
    <text evidence="18">The sequence shown here is derived from an EMBL/GenBank/DDBJ whole genome shotgun (WGS) entry which is preliminary data.</text>
</comment>
<dbReference type="PROSITE" id="PS51785">
    <property type="entry name" value="EXOI_C"/>
    <property type="match status" value="1"/>
</dbReference>
<dbReference type="PROSITE" id="PS51784">
    <property type="entry name" value="EXOI_SH3"/>
    <property type="match status" value="1"/>
</dbReference>
<comment type="cofactor">
    <cofactor evidence="15">
        <name>Mg(2+)</name>
        <dbReference type="ChEBI" id="CHEBI:18420"/>
    </cofactor>
    <text evidence="15">Binds 2 Mg(2+) ions per monomer.</text>
</comment>
<dbReference type="InterPro" id="IPR022894">
    <property type="entry name" value="Oligoribonuclease"/>
</dbReference>
<dbReference type="GO" id="GO:0003677">
    <property type="term" value="F:DNA binding"/>
    <property type="evidence" value="ECO:0007669"/>
    <property type="project" value="UniProtKB-KW"/>
</dbReference>
<evidence type="ECO:0000256" key="8">
    <source>
        <dbReference type="ARBA" id="ARBA00022839"/>
    </source>
</evidence>
<dbReference type="InterPro" id="IPR013520">
    <property type="entry name" value="Ribonucl_H"/>
</dbReference>
<dbReference type="InterPro" id="IPR012337">
    <property type="entry name" value="RNaseH-like_sf"/>
</dbReference>
<keyword evidence="7 18" id="KW-0378">Hydrolase</keyword>
<dbReference type="SUPFAM" id="SSF53098">
    <property type="entry name" value="Ribonuclease H-like"/>
    <property type="match status" value="1"/>
</dbReference>
<keyword evidence="9 15" id="KW-0460">Magnesium</keyword>
<evidence type="ECO:0000256" key="14">
    <source>
        <dbReference type="PIRSR" id="PIRSR000977-1"/>
    </source>
</evidence>
<dbReference type="InterPro" id="IPR058561">
    <property type="entry name" value="Exonuc_1_C"/>
</dbReference>
<evidence type="ECO:0000256" key="9">
    <source>
        <dbReference type="ARBA" id="ARBA00022842"/>
    </source>
</evidence>
<evidence type="ECO:0000256" key="3">
    <source>
        <dbReference type="ARBA" id="ARBA00019900"/>
    </source>
</evidence>
<comment type="catalytic activity">
    <reaction evidence="1">
        <text>Exonucleolytic cleavage in the 3'- to 5'-direction to yield nucleoside 5'-phosphates.</text>
        <dbReference type="EC" id="3.1.11.1"/>
    </reaction>
</comment>
<dbReference type="Pfam" id="PF26016">
    <property type="entry name" value="ExoI_C"/>
    <property type="match status" value="1"/>
</dbReference>
<dbReference type="Gene3D" id="1.20.1280.70">
    <property type="entry name" value="Exonuclease ExoI, domain 3"/>
    <property type="match status" value="1"/>
</dbReference>
<dbReference type="Proteomes" id="UP000281474">
    <property type="component" value="Unassembled WGS sequence"/>
</dbReference>
<organism evidence="18 19">
    <name type="scientific">Parashewanella curva</name>
    <dbReference type="NCBI Taxonomy" id="2338552"/>
    <lineage>
        <taxon>Bacteria</taxon>
        <taxon>Pseudomonadati</taxon>
        <taxon>Pseudomonadota</taxon>
        <taxon>Gammaproteobacteria</taxon>
        <taxon>Alteromonadales</taxon>
        <taxon>Shewanellaceae</taxon>
        <taxon>Parashewanella</taxon>
    </lineage>
</organism>
<dbReference type="GO" id="GO:0046872">
    <property type="term" value="F:metal ion binding"/>
    <property type="evidence" value="ECO:0007669"/>
    <property type="project" value="UniProtKB-KW"/>
</dbReference>
<evidence type="ECO:0000256" key="11">
    <source>
        <dbReference type="ARBA" id="ARBA00023204"/>
    </source>
</evidence>
<evidence type="ECO:0000256" key="5">
    <source>
        <dbReference type="ARBA" id="ARBA00022723"/>
    </source>
</evidence>
<evidence type="ECO:0000313" key="18">
    <source>
        <dbReference type="EMBL" id="RLV61070.1"/>
    </source>
</evidence>
<dbReference type="EMBL" id="QZEI01000008">
    <property type="protein sequence ID" value="RLV61070.1"/>
    <property type="molecule type" value="Genomic_DNA"/>
</dbReference>
<dbReference type="PANTHER" id="PTHR11046">
    <property type="entry name" value="OLIGORIBONUCLEASE, MITOCHONDRIAL"/>
    <property type="match status" value="1"/>
</dbReference>
<dbReference type="EC" id="3.1.11.1" evidence="2"/>
<accession>A0A3L8Q0U0</accession>
<dbReference type="FunFam" id="1.20.1280.70:FF:000001">
    <property type="entry name" value="Exodeoxyribonuclease I"/>
    <property type="match status" value="1"/>
</dbReference>
<feature type="binding site" evidence="14">
    <location>
        <position position="2"/>
    </location>
    <ligand>
        <name>substrate</name>
    </ligand>
</feature>
<gene>
    <name evidence="18" type="ORF">D5018_03470</name>
</gene>
<keyword evidence="8" id="KW-0269">Exonuclease</keyword>
<keyword evidence="6" id="KW-0227">DNA damage</keyword>
<keyword evidence="11" id="KW-0234">DNA repair</keyword>
<dbReference type="InterPro" id="IPR023607">
    <property type="entry name" value="Exodeoxyribonuclease_I"/>
</dbReference>